<organism evidence="2 3">
    <name type="scientific">Oldenlandia corymbosa var. corymbosa</name>
    <dbReference type="NCBI Taxonomy" id="529605"/>
    <lineage>
        <taxon>Eukaryota</taxon>
        <taxon>Viridiplantae</taxon>
        <taxon>Streptophyta</taxon>
        <taxon>Embryophyta</taxon>
        <taxon>Tracheophyta</taxon>
        <taxon>Spermatophyta</taxon>
        <taxon>Magnoliopsida</taxon>
        <taxon>eudicotyledons</taxon>
        <taxon>Gunneridae</taxon>
        <taxon>Pentapetalae</taxon>
        <taxon>asterids</taxon>
        <taxon>lamiids</taxon>
        <taxon>Gentianales</taxon>
        <taxon>Rubiaceae</taxon>
        <taxon>Rubioideae</taxon>
        <taxon>Spermacoceae</taxon>
        <taxon>Hedyotis-Oldenlandia complex</taxon>
        <taxon>Oldenlandia</taxon>
    </lineage>
</organism>
<feature type="domain" description="F-box associated beta-propeller type 3" evidence="1">
    <location>
        <begin position="93"/>
        <end position="311"/>
    </location>
</feature>
<dbReference type="AlphaFoldDB" id="A0AAV1DHT0"/>
<reference evidence="2" key="1">
    <citation type="submission" date="2023-03" db="EMBL/GenBank/DDBJ databases">
        <authorList>
            <person name="Julca I."/>
        </authorList>
    </citation>
    <scope>NUCLEOTIDE SEQUENCE</scope>
</reference>
<proteinExistence type="predicted"/>
<evidence type="ECO:0000313" key="2">
    <source>
        <dbReference type="EMBL" id="CAI9106483.1"/>
    </source>
</evidence>
<dbReference type="Proteomes" id="UP001161247">
    <property type="component" value="Chromosome 5"/>
</dbReference>
<protein>
    <submittedName>
        <fullName evidence="2">OLC1v1005646C1</fullName>
    </submittedName>
</protein>
<keyword evidence="3" id="KW-1185">Reference proteome</keyword>
<accession>A0AAV1DHT0</accession>
<dbReference type="Pfam" id="PF08268">
    <property type="entry name" value="FBA_3"/>
    <property type="match status" value="1"/>
</dbReference>
<dbReference type="PANTHER" id="PTHR31111">
    <property type="entry name" value="BNAA05G37150D PROTEIN-RELATED"/>
    <property type="match status" value="1"/>
</dbReference>
<gene>
    <name evidence="2" type="ORF">OLC1_LOCUS14972</name>
</gene>
<evidence type="ECO:0000259" key="1">
    <source>
        <dbReference type="Pfam" id="PF08268"/>
    </source>
</evidence>
<name>A0AAV1DHT0_OLDCO</name>
<evidence type="ECO:0000313" key="3">
    <source>
        <dbReference type="Proteomes" id="UP001161247"/>
    </source>
</evidence>
<dbReference type="EMBL" id="OX459122">
    <property type="protein sequence ID" value="CAI9106483.1"/>
    <property type="molecule type" value="Genomic_DNA"/>
</dbReference>
<dbReference type="PANTHER" id="PTHR31111:SF136">
    <property type="entry name" value="F-BOX ASSOCIATED DOMAIN-CONTAINING PROTEIN"/>
    <property type="match status" value="1"/>
</dbReference>
<sequence length="398" mass="46660">MSPRQAKQEKNNYPEYIHYDMLDNMFMNLTLEKIGEFRRVSKAWEQMTKRQEFVLQKREMSYPATENNILVFTQTSQEGYLLQDKLIATNIKVQMDNPCNHIRLQEEMSMGHDDIHKIMPITTDLVCLQTRSQIKLLNPKTTQLASIEWPYDVPLSNCETSFGYVSSSKTYIFMALIADGKNMQGCIFSFQSCSSIRRGEWKTLCNVCPCLVSDGTWFDRFVYWRVDKLSSKIATPQELLVVFDYHTQQFQTINCPPSPIFFNPIDPYHMNLQVKILDFQGTLCVIDEYHITQNHHCQMWAWDPDTSIWDCMFETHEFPNVNTHVPLGLQFRHDWLYPVFLSHKSSPAGQFIVKGYDNRHLLLYSVPTRKITHSSTSPDLETSFIISACYFWEILTHF</sequence>
<dbReference type="InterPro" id="IPR013187">
    <property type="entry name" value="F-box-assoc_dom_typ3"/>
</dbReference>